<name>A0A0L0DJZ8_THETB</name>
<evidence type="ECO:0000313" key="8">
    <source>
        <dbReference type="EMBL" id="KNC52421.1"/>
    </source>
</evidence>
<dbReference type="OrthoDB" id="529367at2759"/>
<dbReference type="RefSeq" id="XP_013755463.1">
    <property type="nucleotide sequence ID" value="XM_013900009.1"/>
</dbReference>
<dbReference type="GO" id="GO:0038023">
    <property type="term" value="F:signaling receptor activity"/>
    <property type="evidence" value="ECO:0007669"/>
    <property type="project" value="TreeGrafter"/>
</dbReference>
<keyword evidence="3 7" id="KW-0812">Transmembrane</keyword>
<keyword evidence="8" id="KW-0675">Receptor</keyword>
<evidence type="ECO:0000256" key="5">
    <source>
        <dbReference type="ARBA" id="ARBA00023136"/>
    </source>
</evidence>
<feature type="transmembrane region" description="Helical" evidence="7">
    <location>
        <begin position="47"/>
        <end position="69"/>
    </location>
</feature>
<comment type="subcellular location">
    <subcellularLocation>
        <location evidence="1">Membrane</location>
        <topology evidence="1">Multi-pass membrane protein</topology>
    </subcellularLocation>
</comment>
<protein>
    <submittedName>
        <fullName evidence="8">Progestin and adipoQ receptor family member III</fullName>
    </submittedName>
</protein>
<proteinExistence type="inferred from homology"/>
<keyword evidence="9" id="KW-1185">Reference proteome</keyword>
<evidence type="ECO:0000256" key="2">
    <source>
        <dbReference type="ARBA" id="ARBA00007018"/>
    </source>
</evidence>
<reference evidence="8 9" key="1">
    <citation type="submission" date="2010-05" db="EMBL/GenBank/DDBJ databases">
        <title>The Genome Sequence of Thecamonas trahens ATCC 50062.</title>
        <authorList>
            <consortium name="The Broad Institute Genome Sequencing Platform"/>
            <person name="Russ C."/>
            <person name="Cuomo C."/>
            <person name="Shea T."/>
            <person name="Young S.K."/>
            <person name="Zeng Q."/>
            <person name="Koehrsen M."/>
            <person name="Haas B."/>
            <person name="Borodovsky M."/>
            <person name="Guigo R."/>
            <person name="Alvarado L."/>
            <person name="Berlin A."/>
            <person name="Bochicchio J."/>
            <person name="Borenstein D."/>
            <person name="Chapman S."/>
            <person name="Chen Z."/>
            <person name="Freedman E."/>
            <person name="Gellesch M."/>
            <person name="Goldberg J."/>
            <person name="Griggs A."/>
            <person name="Gujja S."/>
            <person name="Heilman E."/>
            <person name="Heiman D."/>
            <person name="Hepburn T."/>
            <person name="Howarth C."/>
            <person name="Jen D."/>
            <person name="Larson L."/>
            <person name="Mehta T."/>
            <person name="Park D."/>
            <person name="Pearson M."/>
            <person name="Roberts A."/>
            <person name="Saif S."/>
            <person name="Shenoy N."/>
            <person name="Sisk P."/>
            <person name="Stolte C."/>
            <person name="Sykes S."/>
            <person name="Thomson T."/>
            <person name="Walk T."/>
            <person name="White J."/>
            <person name="Yandava C."/>
            <person name="Burger G."/>
            <person name="Gray M.W."/>
            <person name="Holland P.W.H."/>
            <person name="King N."/>
            <person name="Lang F.B.F."/>
            <person name="Roger A.J."/>
            <person name="Ruiz-Trillo I."/>
            <person name="Lander E."/>
            <person name="Nusbaum C."/>
        </authorList>
    </citation>
    <scope>NUCLEOTIDE SEQUENCE [LARGE SCALE GENOMIC DNA]</scope>
    <source>
        <strain evidence="8 9">ATCC 50062</strain>
    </source>
</reference>
<keyword evidence="5 7" id="KW-0472">Membrane</keyword>
<evidence type="ECO:0000256" key="6">
    <source>
        <dbReference type="PIRSR" id="PIRSR604254-1"/>
    </source>
</evidence>
<dbReference type="Pfam" id="PF03006">
    <property type="entry name" value="HlyIII"/>
    <property type="match status" value="1"/>
</dbReference>
<keyword evidence="6" id="KW-0479">Metal-binding</keyword>
<feature type="binding site" evidence="6">
    <location>
        <position position="74"/>
    </location>
    <ligand>
        <name>Zn(2+)</name>
        <dbReference type="ChEBI" id="CHEBI:29105"/>
    </ligand>
</feature>
<comment type="similarity">
    <text evidence="2">Belongs to the ADIPOR family.</text>
</comment>
<gene>
    <name evidence="8" type="ORF">AMSG_08398</name>
</gene>
<evidence type="ECO:0000256" key="3">
    <source>
        <dbReference type="ARBA" id="ARBA00022692"/>
    </source>
</evidence>
<feature type="transmembrane region" description="Helical" evidence="7">
    <location>
        <begin position="90"/>
        <end position="111"/>
    </location>
</feature>
<evidence type="ECO:0000256" key="1">
    <source>
        <dbReference type="ARBA" id="ARBA00004141"/>
    </source>
</evidence>
<feature type="binding site" evidence="6">
    <location>
        <position position="224"/>
    </location>
    <ligand>
        <name>Zn(2+)</name>
        <dbReference type="ChEBI" id="CHEBI:29105"/>
    </ligand>
</feature>
<dbReference type="GO" id="GO:0046872">
    <property type="term" value="F:metal ion binding"/>
    <property type="evidence" value="ECO:0007669"/>
    <property type="project" value="UniProtKB-KW"/>
</dbReference>
<dbReference type="PANTHER" id="PTHR20855">
    <property type="entry name" value="ADIPOR/PROGESTIN RECEPTOR-RELATED"/>
    <property type="match status" value="1"/>
</dbReference>
<dbReference type="Proteomes" id="UP000054408">
    <property type="component" value="Unassembled WGS sequence"/>
</dbReference>
<keyword evidence="6" id="KW-0862">Zinc</keyword>
<feature type="transmembrane region" description="Helical" evidence="7">
    <location>
        <begin position="147"/>
        <end position="172"/>
    </location>
</feature>
<evidence type="ECO:0000256" key="7">
    <source>
        <dbReference type="SAM" id="Phobius"/>
    </source>
</evidence>
<evidence type="ECO:0000313" key="9">
    <source>
        <dbReference type="Proteomes" id="UP000054408"/>
    </source>
</evidence>
<dbReference type="InterPro" id="IPR004254">
    <property type="entry name" value="AdipoR/HlyIII-related"/>
</dbReference>
<accession>A0A0L0DJZ8</accession>
<dbReference type="eggNOG" id="KOG0748">
    <property type="taxonomic scope" value="Eukaryota"/>
</dbReference>
<dbReference type="STRING" id="461836.A0A0L0DJZ8"/>
<feature type="binding site" evidence="6">
    <location>
        <position position="220"/>
    </location>
    <ligand>
        <name>Zn(2+)</name>
        <dbReference type="ChEBI" id="CHEBI:29105"/>
    </ligand>
</feature>
<dbReference type="EMBL" id="GL349472">
    <property type="protein sequence ID" value="KNC52421.1"/>
    <property type="molecule type" value="Genomic_DNA"/>
</dbReference>
<dbReference type="AlphaFoldDB" id="A0A0L0DJZ8"/>
<dbReference type="PANTHER" id="PTHR20855:SF52">
    <property type="entry name" value="ADIPONECTIN RECEPTOR PROTEIN"/>
    <property type="match status" value="1"/>
</dbReference>
<organism evidence="8 9">
    <name type="scientific">Thecamonas trahens ATCC 50062</name>
    <dbReference type="NCBI Taxonomy" id="461836"/>
    <lineage>
        <taxon>Eukaryota</taxon>
        <taxon>Apusozoa</taxon>
        <taxon>Apusomonadida</taxon>
        <taxon>Apusomonadidae</taxon>
        <taxon>Thecamonas</taxon>
    </lineage>
</organism>
<dbReference type="OMA" id="GHFDIWF"/>
<feature type="transmembrane region" description="Helical" evidence="7">
    <location>
        <begin position="21"/>
        <end position="41"/>
    </location>
</feature>
<sequence>MVSDKRENLRLVSYSEAPVYLQMRFITSGYRFVLVGYMALVQAMDDGYSWGAVAAQGVFHLMVIIAFSASSIFHTFNSVNEATYRCCNQADVNGIVASIVGAYIPIAYFSLACYPQWQALHLSVFAAVALAVAGATQLPIMTDPAFIVGRILTMGSLVATLVVSTLHIAWLVGDHPVVATFVASVLRAVFLLALGSAFYASRVPERFVPSGFFDYLGNSHNWLHIFSAAAMYVHACGIADIAAYMATQPCAATFDLSRDLSGL</sequence>
<keyword evidence="4 7" id="KW-1133">Transmembrane helix</keyword>
<evidence type="ECO:0000256" key="4">
    <source>
        <dbReference type="ARBA" id="ARBA00022989"/>
    </source>
</evidence>
<feature type="transmembrane region" description="Helical" evidence="7">
    <location>
        <begin position="178"/>
        <end position="200"/>
    </location>
</feature>
<dbReference type="GO" id="GO:0016020">
    <property type="term" value="C:membrane"/>
    <property type="evidence" value="ECO:0007669"/>
    <property type="project" value="UniProtKB-SubCell"/>
</dbReference>
<feature type="transmembrane region" description="Helical" evidence="7">
    <location>
        <begin position="117"/>
        <end position="135"/>
    </location>
</feature>
<dbReference type="GeneID" id="25567101"/>